<name>A0ABX7VAG3_9GAMM</name>
<keyword evidence="1" id="KW-0812">Transmembrane</keyword>
<reference evidence="2 3" key="1">
    <citation type="submission" date="2021-03" db="EMBL/GenBank/DDBJ databases">
        <title>Complete Genome of Pseudoalteromonas viridis Strain BBR56, a new biocontrol bacterial candidate.</title>
        <authorList>
            <person name="Handayani D.P."/>
            <person name="Isnansetyo A."/>
            <person name="Istiqomah I."/>
            <person name="Jumina J."/>
        </authorList>
    </citation>
    <scope>NUCLEOTIDE SEQUENCE [LARGE SCALE GENOMIC DNA]</scope>
    <source>
        <strain evidence="2 3">BBR56</strain>
    </source>
</reference>
<gene>
    <name evidence="2" type="ORF">J5X90_18450</name>
</gene>
<dbReference type="Proteomes" id="UP000665025">
    <property type="component" value="Chromosome 1"/>
</dbReference>
<organism evidence="2 3">
    <name type="scientific">Pseudoalteromonas viridis</name>
    <dbReference type="NCBI Taxonomy" id="339617"/>
    <lineage>
        <taxon>Bacteria</taxon>
        <taxon>Pseudomonadati</taxon>
        <taxon>Pseudomonadota</taxon>
        <taxon>Gammaproteobacteria</taxon>
        <taxon>Alteromonadales</taxon>
        <taxon>Pseudoalteromonadaceae</taxon>
        <taxon>Pseudoalteromonas</taxon>
    </lineage>
</organism>
<keyword evidence="1" id="KW-1133">Transmembrane helix</keyword>
<feature type="transmembrane region" description="Helical" evidence="1">
    <location>
        <begin position="7"/>
        <end position="28"/>
    </location>
</feature>
<keyword evidence="3" id="KW-1185">Reference proteome</keyword>
<keyword evidence="1" id="KW-0472">Membrane</keyword>
<feature type="transmembrane region" description="Helical" evidence="1">
    <location>
        <begin position="79"/>
        <end position="98"/>
    </location>
</feature>
<feature type="transmembrane region" description="Helical" evidence="1">
    <location>
        <begin position="110"/>
        <end position="126"/>
    </location>
</feature>
<evidence type="ECO:0000313" key="2">
    <source>
        <dbReference type="EMBL" id="QTL35464.1"/>
    </source>
</evidence>
<evidence type="ECO:0000313" key="3">
    <source>
        <dbReference type="Proteomes" id="UP000665025"/>
    </source>
</evidence>
<protein>
    <submittedName>
        <fullName evidence="2">Uncharacterized protein</fullName>
    </submittedName>
</protein>
<accession>A0ABX7VAG3</accession>
<dbReference type="RefSeq" id="WP_209052346.1">
    <property type="nucleotide sequence ID" value="NZ_CP072425.1"/>
</dbReference>
<evidence type="ECO:0000256" key="1">
    <source>
        <dbReference type="SAM" id="Phobius"/>
    </source>
</evidence>
<dbReference type="EMBL" id="CP072425">
    <property type="protein sequence ID" value="QTL35464.1"/>
    <property type="molecule type" value="Genomic_DNA"/>
</dbReference>
<proteinExistence type="predicted"/>
<feature type="transmembrane region" description="Helical" evidence="1">
    <location>
        <begin position="34"/>
        <end position="58"/>
    </location>
</feature>
<sequence length="136" mass="16003">MKHLENIMYLALIECVSFFFLALAKWPVTDFLNGIFHVLGAAVFWFAFNLLVFGTYIFKYGLAFWLFRLKVNRIITSTFLMLMMAFLFDSFSGQVVYFDFIDGAYSDQRYQLPFQIAGFISVYFVMKQIELQHTKS</sequence>